<dbReference type="Proteomes" id="UP000003434">
    <property type="component" value="Unassembled WGS sequence"/>
</dbReference>
<protein>
    <submittedName>
        <fullName evidence="2">SufB/sufD domain protein</fullName>
    </submittedName>
</protein>
<gene>
    <name evidence="2" type="ORF">HMPREF0381_2475</name>
</gene>
<dbReference type="InterPro" id="IPR055346">
    <property type="entry name" value="Fe-S_cluster_assembly_SufBD"/>
</dbReference>
<dbReference type="Pfam" id="PF01458">
    <property type="entry name" value="SUFBD_core"/>
    <property type="match status" value="1"/>
</dbReference>
<dbReference type="InterPro" id="IPR000825">
    <property type="entry name" value="SUF_FeS_clus_asmbl_SufBD_core"/>
</dbReference>
<dbReference type="eggNOG" id="COG0719">
    <property type="taxonomic scope" value="Bacteria"/>
</dbReference>
<comment type="caution">
    <text evidence="2">The sequence shown here is derived from an EMBL/GenBank/DDBJ whole genome shotgun (WGS) entry which is preliminary data.</text>
</comment>
<dbReference type="InterPro" id="IPR037284">
    <property type="entry name" value="SUF_FeS_clus_asmbl_SufBD_sf"/>
</dbReference>
<dbReference type="EMBL" id="AEPW01000096">
    <property type="protein sequence ID" value="EFU75611.1"/>
    <property type="molecule type" value="Genomic_DNA"/>
</dbReference>
<accession>E6LR90</accession>
<dbReference type="HOGENOM" id="CLU_026231_2_1_9"/>
<dbReference type="AlphaFoldDB" id="E6LR90"/>
<feature type="domain" description="SUF system FeS cluster assembly SufBD core" evidence="1">
    <location>
        <begin position="96"/>
        <end position="323"/>
    </location>
</feature>
<dbReference type="PANTHER" id="PTHR43575">
    <property type="entry name" value="PROTEIN ABCI7, CHLOROPLASTIC"/>
    <property type="match status" value="1"/>
</dbReference>
<dbReference type="SUPFAM" id="SSF101960">
    <property type="entry name" value="Stabilizer of iron transporter SufD"/>
    <property type="match status" value="1"/>
</dbReference>
<dbReference type="RefSeq" id="WP_008752236.1">
    <property type="nucleotide sequence ID" value="NZ_GL622296.1"/>
</dbReference>
<proteinExistence type="predicted"/>
<reference evidence="2 3" key="1">
    <citation type="submission" date="2010-12" db="EMBL/GenBank/DDBJ databases">
        <authorList>
            <person name="Muzny D."/>
            <person name="Qin X."/>
            <person name="Deng J."/>
            <person name="Jiang H."/>
            <person name="Liu Y."/>
            <person name="Qu J."/>
            <person name="Song X.-Z."/>
            <person name="Zhang L."/>
            <person name="Thornton R."/>
            <person name="Coyle M."/>
            <person name="Francisco L."/>
            <person name="Jackson L."/>
            <person name="Javaid M."/>
            <person name="Korchina V."/>
            <person name="Kovar C."/>
            <person name="Mata R."/>
            <person name="Mathew T."/>
            <person name="Ngo R."/>
            <person name="Nguyen L."/>
            <person name="Nguyen N."/>
            <person name="Okwuonu G."/>
            <person name="Ongeri F."/>
            <person name="Pham C."/>
            <person name="Simmons D."/>
            <person name="Wilczek-Boney K."/>
            <person name="Hale W."/>
            <person name="Jakkamsetti A."/>
            <person name="Pham P."/>
            <person name="Ruth R."/>
            <person name="San Lucas F."/>
            <person name="Warren J."/>
            <person name="Zhang J."/>
            <person name="Zhao Z."/>
            <person name="Zhou C."/>
            <person name="Zhu D."/>
            <person name="Lee S."/>
            <person name="Bess C."/>
            <person name="Blankenburg K."/>
            <person name="Forbes L."/>
            <person name="Fu Q."/>
            <person name="Gubbala S."/>
            <person name="Hirani K."/>
            <person name="Jayaseelan J.C."/>
            <person name="Lara F."/>
            <person name="Munidasa M."/>
            <person name="Palculict T."/>
            <person name="Patil S."/>
            <person name="Pu L.-L."/>
            <person name="Saada N."/>
            <person name="Tang L."/>
            <person name="Weissenberger G."/>
            <person name="Zhu Y."/>
            <person name="Hemphill L."/>
            <person name="Shang Y."/>
            <person name="Youmans B."/>
            <person name="Ayvaz T."/>
            <person name="Ross M."/>
            <person name="Santibanez J."/>
            <person name="Aqrawi P."/>
            <person name="Gross S."/>
            <person name="Joshi V."/>
            <person name="Fowler G."/>
            <person name="Nazareth L."/>
            <person name="Reid J."/>
            <person name="Worley K."/>
            <person name="Petrosino J."/>
            <person name="Highlander S."/>
            <person name="Gibbs R."/>
        </authorList>
    </citation>
    <scope>NUCLEOTIDE SEQUENCE [LARGE SCALE GENOMIC DNA]</scope>
    <source>
        <strain evidence="2 3">DSM 3986</strain>
    </source>
</reference>
<sequence length="355" mass="39032">MKDIILNKMPVLTWRWLKMNETALSVPSETSTANIKVLNENANNELSNENIEKMTLLPTGMGESMSELMSEGSENIIINTLAGQVSKNHISICRDKENLAKVRVYIYAAKDSDVSVWMDYASNEENSGALAVQTFVFAQNNAKVRLYQAGLQSDGDISLNDIGASVDKYASFELVQLLLGGNKIFAGARTSLVGKRSEFESELGYYGKAKDQIDLNYVADHIAKSSKSKMITSGVLNDNSSKLLRGTIDFKRGAKEAVGEESEDVLLLGQDIHNQSIPIILCAEEDVVGTHGASIGNLDEEMLFYLTSRGMDKESVTRMVARARIDAIGKKLENVALEEKINVYLGGSEDEQERI</sequence>
<dbReference type="GO" id="GO:0016226">
    <property type="term" value="P:iron-sulfur cluster assembly"/>
    <property type="evidence" value="ECO:0007669"/>
    <property type="project" value="InterPro"/>
</dbReference>
<evidence type="ECO:0000259" key="1">
    <source>
        <dbReference type="Pfam" id="PF01458"/>
    </source>
</evidence>
<dbReference type="PANTHER" id="PTHR43575:SF1">
    <property type="entry name" value="PROTEIN ABCI7, CHLOROPLASTIC"/>
    <property type="match status" value="1"/>
</dbReference>
<organism evidence="2 3">
    <name type="scientific">Lachnoanaerobaculum saburreum DSM 3986</name>
    <dbReference type="NCBI Taxonomy" id="887325"/>
    <lineage>
        <taxon>Bacteria</taxon>
        <taxon>Bacillati</taxon>
        <taxon>Bacillota</taxon>
        <taxon>Clostridia</taxon>
        <taxon>Lachnospirales</taxon>
        <taxon>Lachnospiraceae</taxon>
        <taxon>Lachnoanaerobaculum</taxon>
    </lineage>
</organism>
<evidence type="ECO:0000313" key="3">
    <source>
        <dbReference type="Proteomes" id="UP000003434"/>
    </source>
</evidence>
<evidence type="ECO:0000313" key="2">
    <source>
        <dbReference type="EMBL" id="EFU75611.1"/>
    </source>
</evidence>
<name>E6LR90_9FIRM</name>